<feature type="compositionally biased region" description="Low complexity" evidence="7">
    <location>
        <begin position="232"/>
        <end position="244"/>
    </location>
</feature>
<reference evidence="10 11" key="1">
    <citation type="journal article" date="2020" name="Nat. Food">
        <title>A phased Vanilla planifolia genome enables genetic improvement of flavour and production.</title>
        <authorList>
            <person name="Hasing T."/>
            <person name="Tang H."/>
            <person name="Brym M."/>
            <person name="Khazi F."/>
            <person name="Huang T."/>
            <person name="Chambers A.H."/>
        </authorList>
    </citation>
    <scope>NUCLEOTIDE SEQUENCE [LARGE SCALE GENOMIC DNA]</scope>
    <source>
        <tissue evidence="10">Leaf</tissue>
    </source>
</reference>
<dbReference type="SMART" id="SM00401">
    <property type="entry name" value="ZnF_GATA"/>
    <property type="match status" value="1"/>
</dbReference>
<keyword evidence="8" id="KW-1133">Transmembrane helix</keyword>
<dbReference type="Gene3D" id="3.30.50.10">
    <property type="entry name" value="Erythroid Transcription Factor GATA-1, subunit A"/>
    <property type="match status" value="1"/>
</dbReference>
<evidence type="ECO:0000256" key="6">
    <source>
        <dbReference type="PROSITE-ProRule" id="PRU00094"/>
    </source>
</evidence>
<sequence length="428" mass="45557">MAILMTNTGVVHAEPSWFIFTEEVNELGKIAFGLAALSCLIWLLVSLLGLGTFFVRQLLLFGGPPLLGFDSLSVGGKAMAMKGCLEGSAADMKCDDPFDSIDDLLDFPCDEDVLAMVNDCGNDGPFASPPAPAAIFSGSGSGETVGGGETVAAGEMNSKEETLGLCDDLDIINLEWLSNFFDDDSEFNFNFPATAALAANMNADNKDDPLFGSLSPTSVLEHDNIIGGGGASSSASSCSSSTSASGGGRIVPRLPTPTTTSTLPVPARARTKRPRPQFFSTRIFVPTPTRPTEPESFGESCPDPTRKRKKKKKTAVAGESDDDNPPPAAPRKCTHCEIQKTPQWRAGPMGPKSLCNACGVRYKSGRLFPEYRPAASPTFVPSIHSNSHKKVVEMRLRASQDAADEMLPPEGTAAAKSCDLMEYIRMRD</sequence>
<evidence type="ECO:0000256" key="1">
    <source>
        <dbReference type="ARBA" id="ARBA00005694"/>
    </source>
</evidence>
<dbReference type="GO" id="GO:0006355">
    <property type="term" value="P:regulation of DNA-templated transcription"/>
    <property type="evidence" value="ECO:0007669"/>
    <property type="project" value="InterPro"/>
</dbReference>
<dbReference type="AlphaFoldDB" id="A0A835U8V4"/>
<feature type="region of interest" description="Disordered" evidence="7">
    <location>
        <begin position="225"/>
        <end position="332"/>
    </location>
</feature>
<protein>
    <recommendedName>
        <fullName evidence="9">GATA-type domain-containing protein</fullName>
    </recommendedName>
</protein>
<dbReference type="PANTHER" id="PTHR45658">
    <property type="entry name" value="GATA TRANSCRIPTION FACTOR"/>
    <property type="match status" value="1"/>
</dbReference>
<feature type="domain" description="GATA-type" evidence="9">
    <location>
        <begin position="327"/>
        <end position="363"/>
    </location>
</feature>
<feature type="compositionally biased region" description="Low complexity" evidence="7">
    <location>
        <begin position="251"/>
        <end position="266"/>
    </location>
</feature>
<keyword evidence="5" id="KW-0010">Activator</keyword>
<evidence type="ECO:0000259" key="9">
    <source>
        <dbReference type="PROSITE" id="PS50114"/>
    </source>
</evidence>
<evidence type="ECO:0000256" key="3">
    <source>
        <dbReference type="ARBA" id="ARBA00022771"/>
    </source>
</evidence>
<evidence type="ECO:0000313" key="10">
    <source>
        <dbReference type="EMBL" id="KAG0452692.1"/>
    </source>
</evidence>
<comment type="similarity">
    <text evidence="1">Belongs to the type IV zinc-finger family. Class A subfamily.</text>
</comment>
<keyword evidence="8" id="KW-0812">Transmembrane</keyword>
<keyword evidence="11" id="KW-1185">Reference proteome</keyword>
<dbReference type="PROSITE" id="PS00344">
    <property type="entry name" value="GATA_ZN_FINGER_1"/>
    <property type="match status" value="1"/>
</dbReference>
<dbReference type="InterPro" id="IPR051140">
    <property type="entry name" value="GATA_TF"/>
</dbReference>
<proteinExistence type="inferred from homology"/>
<organism evidence="10 11">
    <name type="scientific">Vanilla planifolia</name>
    <name type="common">Vanilla</name>
    <dbReference type="NCBI Taxonomy" id="51239"/>
    <lineage>
        <taxon>Eukaryota</taxon>
        <taxon>Viridiplantae</taxon>
        <taxon>Streptophyta</taxon>
        <taxon>Embryophyta</taxon>
        <taxon>Tracheophyta</taxon>
        <taxon>Spermatophyta</taxon>
        <taxon>Magnoliopsida</taxon>
        <taxon>Liliopsida</taxon>
        <taxon>Asparagales</taxon>
        <taxon>Orchidaceae</taxon>
        <taxon>Vanilloideae</taxon>
        <taxon>Vanilleae</taxon>
        <taxon>Vanilla</taxon>
    </lineage>
</organism>
<evidence type="ECO:0000256" key="4">
    <source>
        <dbReference type="ARBA" id="ARBA00022833"/>
    </source>
</evidence>
<evidence type="ECO:0000256" key="5">
    <source>
        <dbReference type="ARBA" id="ARBA00023159"/>
    </source>
</evidence>
<gene>
    <name evidence="10" type="ORF">HPP92_025356</name>
</gene>
<feature type="transmembrane region" description="Helical" evidence="8">
    <location>
        <begin position="30"/>
        <end position="55"/>
    </location>
</feature>
<comment type="caution">
    <text evidence="10">The sequence shown here is derived from an EMBL/GenBank/DDBJ whole genome shotgun (WGS) entry which is preliminary data.</text>
</comment>
<dbReference type="EMBL" id="JADCNL010000014">
    <property type="protein sequence ID" value="KAG0452692.1"/>
    <property type="molecule type" value="Genomic_DNA"/>
</dbReference>
<keyword evidence="4" id="KW-0862">Zinc</keyword>
<evidence type="ECO:0000256" key="8">
    <source>
        <dbReference type="SAM" id="Phobius"/>
    </source>
</evidence>
<dbReference type="InterPro" id="IPR000679">
    <property type="entry name" value="Znf_GATA"/>
</dbReference>
<keyword evidence="8" id="KW-0472">Membrane</keyword>
<dbReference type="FunFam" id="3.30.50.10:FF:000018">
    <property type="entry name" value="GATA transcription factor"/>
    <property type="match status" value="1"/>
</dbReference>
<dbReference type="PROSITE" id="PS50114">
    <property type="entry name" value="GATA_ZN_FINGER_2"/>
    <property type="match status" value="1"/>
</dbReference>
<dbReference type="GO" id="GO:0043565">
    <property type="term" value="F:sequence-specific DNA binding"/>
    <property type="evidence" value="ECO:0007669"/>
    <property type="project" value="InterPro"/>
</dbReference>
<dbReference type="PANTHER" id="PTHR45658:SF51">
    <property type="entry name" value="GATA TRANSCRIPTION FACTOR 8"/>
    <property type="match status" value="1"/>
</dbReference>
<dbReference type="Proteomes" id="UP000636800">
    <property type="component" value="Unassembled WGS sequence"/>
</dbReference>
<evidence type="ECO:0000313" key="11">
    <source>
        <dbReference type="Proteomes" id="UP000636800"/>
    </source>
</evidence>
<dbReference type="OrthoDB" id="411524at2759"/>
<dbReference type="CDD" id="cd00202">
    <property type="entry name" value="ZnF_GATA"/>
    <property type="match status" value="1"/>
</dbReference>
<keyword evidence="2" id="KW-0479">Metal-binding</keyword>
<evidence type="ECO:0000256" key="2">
    <source>
        <dbReference type="ARBA" id="ARBA00022723"/>
    </source>
</evidence>
<name>A0A835U8V4_VANPL</name>
<dbReference type="GO" id="GO:0005634">
    <property type="term" value="C:nucleus"/>
    <property type="evidence" value="ECO:0007669"/>
    <property type="project" value="TreeGrafter"/>
</dbReference>
<dbReference type="GO" id="GO:0008270">
    <property type="term" value="F:zinc ion binding"/>
    <property type="evidence" value="ECO:0007669"/>
    <property type="project" value="UniProtKB-KW"/>
</dbReference>
<dbReference type="Pfam" id="PF00320">
    <property type="entry name" value="GATA"/>
    <property type="match status" value="1"/>
</dbReference>
<dbReference type="GO" id="GO:0030154">
    <property type="term" value="P:cell differentiation"/>
    <property type="evidence" value="ECO:0007669"/>
    <property type="project" value="TreeGrafter"/>
</dbReference>
<dbReference type="InterPro" id="IPR013088">
    <property type="entry name" value="Znf_NHR/GATA"/>
</dbReference>
<dbReference type="SUPFAM" id="SSF57716">
    <property type="entry name" value="Glucocorticoid receptor-like (DNA-binding domain)"/>
    <property type="match status" value="1"/>
</dbReference>
<keyword evidence="3 6" id="KW-0863">Zinc-finger</keyword>
<accession>A0A835U8V4</accession>
<evidence type="ECO:0000256" key="7">
    <source>
        <dbReference type="SAM" id="MobiDB-lite"/>
    </source>
</evidence>